<evidence type="ECO:0000256" key="3">
    <source>
        <dbReference type="ARBA" id="ARBA00022692"/>
    </source>
</evidence>
<evidence type="ECO:0000313" key="6">
    <source>
        <dbReference type="EMBL" id="CAE8601550.1"/>
    </source>
</evidence>
<sequence>MTDAAVTCQSCDMSFGPRGCSTQPQLGALRSFASEMRPVNQWFADDLQLRDVDLALKTNPQLSACSPWIQTGTRFNYPCGLVAKSVFNDSYTIIYKERGATNYSHLQVDDSATTIAWAADLAGRYKNLNPEATFGEGQQNQEHFNMWLLERFPPVKCVQVQVSPQNPLVPARVATRVTSTGTRVADCKDYMSSNPTCNFTRNGKPFVCSGAYEAQKVKDWGTESGHFITWMRIAGLPTFRKAWGKVNTKLTAGTTLRVYVEDNFPVLPFYGRKALMLSTSSVLMGRNSFLGYGYIAVGGCCLLFGLASSPCLGLEEATASADDHQLCRTEMKTTPQKIINPASQLLCQEDVVSMRS</sequence>
<evidence type="ECO:0000256" key="2">
    <source>
        <dbReference type="ARBA" id="ARBA00009457"/>
    </source>
</evidence>
<reference evidence="6" key="1">
    <citation type="submission" date="2021-02" db="EMBL/GenBank/DDBJ databases">
        <authorList>
            <person name="Dougan E. K."/>
            <person name="Rhodes N."/>
            <person name="Thang M."/>
            <person name="Chan C."/>
        </authorList>
    </citation>
    <scope>NUCLEOTIDE SEQUENCE</scope>
</reference>
<dbReference type="GO" id="GO:0005886">
    <property type="term" value="C:plasma membrane"/>
    <property type="evidence" value="ECO:0007669"/>
    <property type="project" value="TreeGrafter"/>
</dbReference>
<evidence type="ECO:0000256" key="5">
    <source>
        <dbReference type="ARBA" id="ARBA00023136"/>
    </source>
</evidence>
<organism evidence="6 7">
    <name type="scientific">Polarella glacialis</name>
    <name type="common">Dinoflagellate</name>
    <dbReference type="NCBI Taxonomy" id="89957"/>
    <lineage>
        <taxon>Eukaryota</taxon>
        <taxon>Sar</taxon>
        <taxon>Alveolata</taxon>
        <taxon>Dinophyceae</taxon>
        <taxon>Suessiales</taxon>
        <taxon>Suessiaceae</taxon>
        <taxon>Polarella</taxon>
    </lineage>
</organism>
<dbReference type="Proteomes" id="UP000654075">
    <property type="component" value="Unassembled WGS sequence"/>
</dbReference>
<dbReference type="InterPro" id="IPR005045">
    <property type="entry name" value="CDC50/LEM3_fam"/>
</dbReference>
<evidence type="ECO:0000256" key="1">
    <source>
        <dbReference type="ARBA" id="ARBA00004141"/>
    </source>
</evidence>
<keyword evidence="5" id="KW-0472">Membrane</keyword>
<keyword evidence="7" id="KW-1185">Reference proteome</keyword>
<gene>
    <name evidence="6" type="ORF">PGLA1383_LOCUS19841</name>
</gene>
<dbReference type="Pfam" id="PF03381">
    <property type="entry name" value="CDC50"/>
    <property type="match status" value="1"/>
</dbReference>
<dbReference type="EMBL" id="CAJNNV010013278">
    <property type="protein sequence ID" value="CAE8601550.1"/>
    <property type="molecule type" value="Genomic_DNA"/>
</dbReference>
<comment type="similarity">
    <text evidence="2">Belongs to the CDC50/LEM3 family.</text>
</comment>
<protein>
    <recommendedName>
        <fullName evidence="8">Cell cycle control protein 50A</fullName>
    </recommendedName>
</protein>
<comment type="subcellular location">
    <subcellularLocation>
        <location evidence="1">Membrane</location>
        <topology evidence="1">Multi-pass membrane protein</topology>
    </subcellularLocation>
</comment>
<keyword evidence="3" id="KW-0812">Transmembrane</keyword>
<dbReference type="GO" id="GO:0005794">
    <property type="term" value="C:Golgi apparatus"/>
    <property type="evidence" value="ECO:0007669"/>
    <property type="project" value="TreeGrafter"/>
</dbReference>
<dbReference type="GO" id="GO:0005783">
    <property type="term" value="C:endoplasmic reticulum"/>
    <property type="evidence" value="ECO:0007669"/>
    <property type="project" value="TreeGrafter"/>
</dbReference>
<evidence type="ECO:0000256" key="4">
    <source>
        <dbReference type="ARBA" id="ARBA00022989"/>
    </source>
</evidence>
<dbReference type="AlphaFoldDB" id="A0A813ESL3"/>
<dbReference type="OrthoDB" id="340608at2759"/>
<evidence type="ECO:0000313" key="7">
    <source>
        <dbReference type="Proteomes" id="UP000654075"/>
    </source>
</evidence>
<dbReference type="PANTHER" id="PTHR10926">
    <property type="entry name" value="CELL CYCLE CONTROL PROTEIN 50"/>
    <property type="match status" value="1"/>
</dbReference>
<accession>A0A813ESL3</accession>
<comment type="caution">
    <text evidence="6">The sequence shown here is derived from an EMBL/GenBank/DDBJ whole genome shotgun (WGS) entry which is preliminary data.</text>
</comment>
<dbReference type="PANTHER" id="PTHR10926:SF0">
    <property type="entry name" value="CDC50, ISOFORM A"/>
    <property type="match status" value="1"/>
</dbReference>
<name>A0A813ESL3_POLGL</name>
<proteinExistence type="inferred from homology"/>
<keyword evidence="4" id="KW-1133">Transmembrane helix</keyword>
<evidence type="ECO:0008006" key="8">
    <source>
        <dbReference type="Google" id="ProtNLM"/>
    </source>
</evidence>